<comment type="caution">
    <text evidence="3">The sequence shown here is derived from an EMBL/GenBank/DDBJ whole genome shotgun (WGS) entry which is preliminary data.</text>
</comment>
<organism evidence="3 4">
    <name type="scientific">Oceanobacillus piezotolerans</name>
    <dbReference type="NCBI Taxonomy" id="2448030"/>
    <lineage>
        <taxon>Bacteria</taxon>
        <taxon>Bacillati</taxon>
        <taxon>Bacillota</taxon>
        <taxon>Bacilli</taxon>
        <taxon>Bacillales</taxon>
        <taxon>Bacillaceae</taxon>
        <taxon>Oceanobacillus</taxon>
    </lineage>
</organism>
<dbReference type="EMBL" id="RCHR01000002">
    <property type="protein sequence ID" value="RLL46604.1"/>
    <property type="molecule type" value="Genomic_DNA"/>
</dbReference>
<evidence type="ECO:0000313" key="3">
    <source>
        <dbReference type="EMBL" id="RLL46604.1"/>
    </source>
</evidence>
<name>A0A498DA37_9BACI</name>
<feature type="transmembrane region" description="Helical" evidence="1">
    <location>
        <begin position="63"/>
        <end position="83"/>
    </location>
</feature>
<dbReference type="AlphaFoldDB" id="A0A498DA37"/>
<proteinExistence type="predicted"/>
<reference evidence="3 4" key="1">
    <citation type="submission" date="2018-10" db="EMBL/GenBank/DDBJ databases">
        <title>Oceanobacillus sp. YLB-02 draft genome.</title>
        <authorList>
            <person name="Yu L."/>
        </authorList>
    </citation>
    <scope>NUCLEOTIDE SEQUENCE [LARGE SCALE GENOMIC DNA]</scope>
    <source>
        <strain evidence="3 4">YLB-02</strain>
    </source>
</reference>
<evidence type="ECO:0000313" key="4">
    <source>
        <dbReference type="Proteomes" id="UP000270219"/>
    </source>
</evidence>
<dbReference type="Proteomes" id="UP000270219">
    <property type="component" value="Unassembled WGS sequence"/>
</dbReference>
<evidence type="ECO:0000259" key="2">
    <source>
        <dbReference type="Pfam" id="PF07853"/>
    </source>
</evidence>
<dbReference type="RefSeq" id="WP_121521855.1">
    <property type="nucleotide sequence ID" value="NZ_RCHR01000002.1"/>
</dbReference>
<keyword evidence="1" id="KW-0472">Membrane</keyword>
<protein>
    <submittedName>
        <fullName evidence="3">DUF1648 domain-containing protein</fullName>
    </submittedName>
</protein>
<keyword evidence="1" id="KW-0812">Transmembrane</keyword>
<feature type="transmembrane region" description="Helical" evidence="1">
    <location>
        <begin position="145"/>
        <end position="163"/>
    </location>
</feature>
<gene>
    <name evidence="3" type="ORF">D8M04_05200</name>
</gene>
<accession>A0A498DA37</accession>
<evidence type="ECO:0000256" key="1">
    <source>
        <dbReference type="SAM" id="Phobius"/>
    </source>
</evidence>
<dbReference type="InterPro" id="IPR012867">
    <property type="entry name" value="DUF1648"/>
</dbReference>
<keyword evidence="4" id="KW-1185">Reference proteome</keyword>
<sequence length="169" mass="19700">MKSYSNPIIKVNRSKFEKVFDIIALFIYFASIVYLIADWPSIPDKVPGHYNLAGEVTRWDSKAMLFLMPIIGLLIIWVPSSVLERYPHLHNYSRLTEENAERLYKNSIRMMNVMKNEILILFSLLNLESVYIAKNEMQSSLLGGWDMVISLVIIFGSIAFFIWKSFKLR</sequence>
<keyword evidence="1" id="KW-1133">Transmembrane helix</keyword>
<dbReference type="OrthoDB" id="9808690at2"/>
<feature type="domain" description="DUF1648" evidence="2">
    <location>
        <begin position="27"/>
        <end position="72"/>
    </location>
</feature>
<feature type="transmembrane region" description="Helical" evidence="1">
    <location>
        <begin position="20"/>
        <end position="37"/>
    </location>
</feature>
<dbReference type="Pfam" id="PF07853">
    <property type="entry name" value="DUF1648"/>
    <property type="match status" value="1"/>
</dbReference>